<evidence type="ECO:0000313" key="6">
    <source>
        <dbReference type="EMBL" id="CAB4847505.1"/>
    </source>
</evidence>
<dbReference type="InterPro" id="IPR051802">
    <property type="entry name" value="YfhM-like"/>
</dbReference>
<dbReference type="InterPro" id="IPR002890">
    <property type="entry name" value="MG2"/>
</dbReference>
<dbReference type="PANTHER" id="PTHR40094:SF1">
    <property type="entry name" value="UBIQUITIN DOMAIN-CONTAINING PROTEIN"/>
    <property type="match status" value="1"/>
</dbReference>
<dbReference type="InterPro" id="IPR011625">
    <property type="entry name" value="A2M_N_BRD"/>
</dbReference>
<dbReference type="SMART" id="SM01359">
    <property type="entry name" value="A2M_N_2"/>
    <property type="match status" value="1"/>
</dbReference>
<dbReference type="GO" id="GO:0004866">
    <property type="term" value="F:endopeptidase inhibitor activity"/>
    <property type="evidence" value="ECO:0007669"/>
    <property type="project" value="InterPro"/>
</dbReference>
<organism evidence="8">
    <name type="scientific">freshwater metagenome</name>
    <dbReference type="NCBI Taxonomy" id="449393"/>
    <lineage>
        <taxon>unclassified sequences</taxon>
        <taxon>metagenomes</taxon>
        <taxon>ecological metagenomes</taxon>
    </lineage>
</organism>
<dbReference type="Pfam" id="PF00207">
    <property type="entry name" value="A2M"/>
    <property type="match status" value="1"/>
</dbReference>
<sequence length="2012" mass="212559">MRRVRVRRYTALLVAVGLFAAACDDGHSPQTSSTVTANDTWSAGAPRLFGLHLSEGTAQTGATATTPVVTGDDLSAQRLREILALLPEFLTGATLQQQFNWPTQTTPPPRAGRTLEIVFPPGETTPPDTVPTGALHVLRHQPDGAVPIAPYLSITFDQPMVPVTTVGQLDAAAVPVRLTPAVPGHWQWIGTRTLRFDATSDTVDRLPMATTFIVEVPKGTKSATGGVLAQAVTFTFTTPPPTVVSLSPQAESLPLDQVFIAAFDQRVDPAAVLATVHLQANGKDVPVRVATAAEIAADDTARMISESTEAGRWVAFRATEKLSTDAALTIVIGPGTPSAEGPATTATAATFHARTYAPLRIQETNCSSGDQCPPGSQIYVQFNNVLDVLHSDVAKVVVSPALAGMQVSLQGGTMVIGGSTLGRTTYEISVPASFTDLYGQTLGSDTKVKVSIGSAAPSIQQFQPITTLDPFATAQQLSVLTVNHDTLRVRVFAADPAKFAEYARYASARDAQGVQLPGWAVLSDATLSVKNTKDAAVVTDIDLSGVLHGAAGQVIVLVEPVPNVAPNSNDYWQNRPALTWVQSTTFGVDVLADATSAYVWATDLRTGTPVQGVSVRYAAGAAVTTDAQGQATLSLPTTVPDDGYGVVVATVGDKTAIMQVNAVRQTLRDQARWYVFDDRQVYQPGETMRVKGWVRRLTVSGAADLVSLRAGDTIDYIVTDAYGNQILKGTTKVRGLGGFDLSLAIPATADLGQAFLQLSLHGEAALDSADYSHQFQIQQYRRPEFEVTTRAESEGPYVSTTPATLAATGTYYAGGPLASSSVDWLVTTTAATYAPPGWTDFTFGIWAPWWNVPDMREMATSGMVSDSMPCCGPTGESQVAQYHGTTDASGTHYLQLGFEGADGALPDLPVSVSAQATVTDVNRQAWSDTTAMLVHAADRYVGLRSTRTFVRQGDPLTVEAVVTGIDGGVQSGVAFDIVAGKVESKYVNGTWTEVVVDPQTCHVTSSSAPSSCNFDTAVGGQYKVTAVVAGSAGGHNRSELTTWVSGAESQPTRGVEQGVLTVVPDKATYAAGDTAELLVQAPFAMGEGLLTVVRNGVRSTQRFTVVSGSAVVRVPVSEADVPQLTLGVEVVGATTRTADDGTALPDAPQRPAYAVGSLVLSVPPVSRTLTVTAVPRQTELAPGGSTAIDVKVTDAKGAPVQGAEFAVVVVDEAVLALSGYQLTDPLGLFYGATWDSLTTAFARSQIALVDPASLERSNGNDGGSLNSEVSPSPDDQYTSTTTGAASPDASGGDSSGGGKGSTTKPVAVRSNFDALALFQPTVSTGADGTASVDVTLPDSLTRYRVMVVAVSGADRFGSAESNITARLSLAVRPSAPRFANYGDSFELPVVLQNQTNAAMSVDVVLETANLAPGAPKGTTVTVPANGRVEVRFPVTTVQAGTAAFRVTAVSGEISDSATVELPVYTPATSEAFATYGTVDSGAVDQPLVAPTGVIPQFGGLQVSTSSTSLQALTDAVLYIVQYPYESSDGRATRIMSIAALRKVLTAFDTQGMPTAAAIDAAVKADIAGLVAMQNDDGGFPWWRKGDTSEPFDSVQVAHALTVAKAEGYLVPRDLYDRVMNHIANIESYIPSTYGQHERDTISAYALWVRSLAGAGDTAKAEQLYRNRKADLSVDALAWLWTAVGSGAMKTEIARTISNRAVETAAAANFTTGYDDGSYLVMQSDRRTDGIVLDALIANDPRSDLIPKVVTGLLADKVRGRWDNVQENSFILLALKRYYDVFETQTPSFVARVWLGARFAGEHTFEGRQTDRVNLSIPMSDVVASGNSSLIVSKSGAGRLYYRIGLTYAPSDLTLSPLDRGFTVTRTYEAVDDPKDVTQDANGTWRIKAGARVRVRLSMVAESQRTHVALIDPLPAGLESLNPALAVTQSVPSNSPVSTEDMYWWWGQWYQHEQLRSDRTEAFTTLLAAGVYSYEYIARATTLGTFVVPPTRAEEMYAPETFGRSGTDKVVVG</sequence>
<feature type="domain" description="Alpha-2-macroglobulin" evidence="3">
    <location>
        <begin position="1315"/>
        <end position="1405"/>
    </location>
</feature>
<dbReference type="SUPFAM" id="SSF48239">
    <property type="entry name" value="Terpenoid cyclases/Protein prenyltransferases"/>
    <property type="match status" value="1"/>
</dbReference>
<evidence type="ECO:0000313" key="5">
    <source>
        <dbReference type="EMBL" id="CAB4711873.1"/>
    </source>
</evidence>
<dbReference type="Gene3D" id="2.60.40.1930">
    <property type="match status" value="1"/>
</dbReference>
<evidence type="ECO:0000313" key="8">
    <source>
        <dbReference type="EMBL" id="CAB4989181.1"/>
    </source>
</evidence>
<dbReference type="Gene3D" id="2.60.40.3710">
    <property type="match status" value="1"/>
</dbReference>
<dbReference type="InterPro" id="IPR008930">
    <property type="entry name" value="Terpenoid_cyclase/PrenylTrfase"/>
</dbReference>
<dbReference type="PROSITE" id="PS51257">
    <property type="entry name" value="PROKAR_LIPOPROTEIN"/>
    <property type="match status" value="1"/>
</dbReference>
<proteinExistence type="predicted"/>
<gene>
    <name evidence="5" type="ORF">UFOPK2656_00728</name>
    <name evidence="6" type="ORF">UFOPK3267_00496</name>
    <name evidence="7" type="ORF">UFOPK3651_00766</name>
    <name evidence="8" type="ORF">UFOPK3931_01366</name>
    <name evidence="4" type="ORF">UFOPK4189_00726</name>
</gene>
<dbReference type="EMBL" id="CAFBOL010000030">
    <property type="protein sequence ID" value="CAB4989181.1"/>
    <property type="molecule type" value="Genomic_DNA"/>
</dbReference>
<dbReference type="InterPro" id="IPR001599">
    <property type="entry name" value="Macroglobln_a2"/>
</dbReference>
<dbReference type="SMART" id="SM01360">
    <property type="entry name" value="A2M"/>
    <property type="match status" value="1"/>
</dbReference>
<evidence type="ECO:0000313" key="4">
    <source>
        <dbReference type="EMBL" id="CAB4362939.1"/>
    </source>
</evidence>
<accession>A0A6J7N6X7</accession>
<dbReference type="InterPro" id="IPR041246">
    <property type="entry name" value="Bact_MG10"/>
</dbReference>
<dbReference type="Pfam" id="PF07703">
    <property type="entry name" value="A2M_BRD"/>
    <property type="match status" value="1"/>
</dbReference>
<dbReference type="Pfam" id="PF01835">
    <property type="entry name" value="MG2"/>
    <property type="match status" value="1"/>
</dbReference>
<evidence type="ECO:0000259" key="3">
    <source>
        <dbReference type="SMART" id="SM01360"/>
    </source>
</evidence>
<name>A0A6J7N6X7_9ZZZZ</name>
<protein>
    <submittedName>
        <fullName evidence="8">Unannotated protein</fullName>
    </submittedName>
</protein>
<dbReference type="InterPro" id="IPR013783">
    <property type="entry name" value="Ig-like_fold"/>
</dbReference>
<dbReference type="Gene3D" id="2.60.40.10">
    <property type="entry name" value="Immunoglobulins"/>
    <property type="match status" value="1"/>
</dbReference>
<evidence type="ECO:0000256" key="1">
    <source>
        <dbReference type="SAM" id="MobiDB-lite"/>
    </source>
</evidence>
<feature type="compositionally biased region" description="Polar residues" evidence="1">
    <location>
        <begin position="1255"/>
        <end position="1277"/>
    </location>
</feature>
<dbReference type="PANTHER" id="PTHR40094">
    <property type="entry name" value="ALPHA-2-MACROGLOBULIN HOMOLOG"/>
    <property type="match status" value="1"/>
</dbReference>
<dbReference type="Pfam" id="PF17973">
    <property type="entry name" value="bMG10"/>
    <property type="match status" value="1"/>
</dbReference>
<feature type="compositionally biased region" description="Low complexity" evidence="1">
    <location>
        <begin position="1278"/>
        <end position="1292"/>
    </location>
</feature>
<feature type="domain" description="Alpha-2-macroglobulin bait region" evidence="2">
    <location>
        <begin position="1060"/>
        <end position="1217"/>
    </location>
</feature>
<dbReference type="EMBL" id="CAFBMT010000003">
    <property type="protein sequence ID" value="CAB4919494.1"/>
    <property type="molecule type" value="Genomic_DNA"/>
</dbReference>
<dbReference type="Gene3D" id="1.50.10.20">
    <property type="match status" value="1"/>
</dbReference>
<reference evidence="8" key="1">
    <citation type="submission" date="2020-05" db="EMBL/GenBank/DDBJ databases">
        <authorList>
            <person name="Chiriac C."/>
            <person name="Salcher M."/>
            <person name="Ghai R."/>
            <person name="Kavagutti S V."/>
        </authorList>
    </citation>
    <scope>NUCLEOTIDE SEQUENCE</scope>
</reference>
<dbReference type="EMBL" id="CAESGF010000003">
    <property type="protein sequence ID" value="CAB4362939.1"/>
    <property type="molecule type" value="Genomic_DNA"/>
</dbReference>
<feature type="region of interest" description="Disordered" evidence="1">
    <location>
        <begin position="1253"/>
        <end position="1304"/>
    </location>
</feature>
<evidence type="ECO:0000259" key="2">
    <source>
        <dbReference type="SMART" id="SM01359"/>
    </source>
</evidence>
<dbReference type="EMBL" id="CAFBIY010000017">
    <property type="protein sequence ID" value="CAB4847505.1"/>
    <property type="molecule type" value="Genomic_DNA"/>
</dbReference>
<dbReference type="EMBL" id="CAEZYF010000003">
    <property type="protein sequence ID" value="CAB4711873.1"/>
    <property type="molecule type" value="Genomic_DNA"/>
</dbReference>
<evidence type="ECO:0000313" key="7">
    <source>
        <dbReference type="EMBL" id="CAB4919494.1"/>
    </source>
</evidence>